<dbReference type="Gene3D" id="2.60.40.2440">
    <property type="entry name" value="Carbohydrate binding type-21 domain"/>
    <property type="match status" value="1"/>
</dbReference>
<evidence type="ECO:0000256" key="1">
    <source>
        <dbReference type="SAM" id="MobiDB-lite"/>
    </source>
</evidence>
<evidence type="ECO:0000313" key="3">
    <source>
        <dbReference type="EMBL" id="EJT69820.1"/>
    </source>
</evidence>
<feature type="compositionally biased region" description="Polar residues" evidence="1">
    <location>
        <begin position="766"/>
        <end position="781"/>
    </location>
</feature>
<dbReference type="RefSeq" id="XP_009228868.1">
    <property type="nucleotide sequence ID" value="XM_009230604.1"/>
</dbReference>
<evidence type="ECO:0000259" key="2">
    <source>
        <dbReference type="PROSITE" id="PS51159"/>
    </source>
</evidence>
<dbReference type="AlphaFoldDB" id="J3PGS4"/>
<feature type="compositionally biased region" description="Polar residues" evidence="1">
    <location>
        <begin position="10"/>
        <end position="19"/>
    </location>
</feature>
<proteinExistence type="predicted"/>
<sequence length="801" mass="86545">MPYTPPSHRSPASSTTPSPEVSRRPSLATGGSRPSLPRSASYLTRHRRTPSAPTTLQNVAPKYQPTPEGTPEDVKNTVISASLRKSPPPVTDGLGIPNGAILSPPESSASSDDDDLPRVRGRKLENLKELHDAISQIPQNRESSPTKGDAAAAPVKVVIDSPQAGEVLHTSFSTSTLDALAGAGRRKSHQRSATESDIVIPKMDENSISTSDADSDEEFMRRKPQMVRKKSGELVRPALRPPSRRRPSSMPGTPTFSKAVHFDSHLEHVRHFLQVDRPLAVSAGSSPNDNYGSDNEFPFPASDNSRPQSRSPPFEWEIIVTNFPLETPDRKAMPVRLERVWLTADQKSLVGSVDVANLAFHKHVTCRFTFDYWKTTSEVVAEYSSEIRTFNSQVSHDRFNFTVKLSEMANLESKTLYFCIRYNVNGQELWDSNGGTNFQVDFHKKMLPQNGKRGFQGASSRPVTGGLPKSNRRGGHAQDSSKPKAAPLGMAEFGQNGKVKFGQSIEDYLGEEESTAIRLKGVKSTTSIPSDNLPSRLSTPSGQAFANRYDFGVSLSTAIQAGKQSSPKGDDLYMKGNTRGMPLAAPKRVPPPVNTGGSPALPTRQSQPTKKPAPALQPAAPFTGAHAPTGSSLATASYEELVNKYCFFGSKQSSPQMNDGTMRSAGRFDGADDEIRTLSSNDSSLVGTPLHMAGPSRIQGHGAQHHSLRSINPYFHNVATSGFPPALPPMSLPSQQPTQPQAPSSSAPANPGCSTSPETGMVGSFQPMTGTSSPPNELQYHQHNYGRFPFAETHTATAIRG</sequence>
<dbReference type="GO" id="GO:2001069">
    <property type="term" value="F:glycogen binding"/>
    <property type="evidence" value="ECO:0007669"/>
    <property type="project" value="TreeGrafter"/>
</dbReference>
<dbReference type="EMBL" id="GL385403">
    <property type="protein sequence ID" value="EJT69820.1"/>
    <property type="molecule type" value="Genomic_DNA"/>
</dbReference>
<dbReference type="Proteomes" id="UP000006039">
    <property type="component" value="Unassembled WGS sequence"/>
</dbReference>
<protein>
    <recommendedName>
        <fullName evidence="2">CBM21 domain-containing protein</fullName>
    </recommendedName>
</protein>
<feature type="region of interest" description="Disordered" evidence="1">
    <location>
        <begin position="206"/>
        <end position="257"/>
    </location>
</feature>
<accession>J3PGS4</accession>
<reference evidence="3" key="3">
    <citation type="submission" date="2010-09" db="EMBL/GenBank/DDBJ databases">
        <title>Annotation of Gaeumannomyces graminis var. tritici R3-111a-1.</title>
        <authorList>
            <consortium name="The Broad Institute Genome Sequencing Platform"/>
            <person name="Ma L.-J."/>
            <person name="Dead R."/>
            <person name="Young S.K."/>
            <person name="Zeng Q."/>
            <person name="Gargeya S."/>
            <person name="Fitzgerald M."/>
            <person name="Haas B."/>
            <person name="Abouelleil A."/>
            <person name="Alvarado L."/>
            <person name="Arachchi H.M."/>
            <person name="Berlin A."/>
            <person name="Brown A."/>
            <person name="Chapman S.B."/>
            <person name="Chen Z."/>
            <person name="Dunbar C."/>
            <person name="Freedman E."/>
            <person name="Gearin G."/>
            <person name="Gellesch M."/>
            <person name="Goldberg J."/>
            <person name="Griggs A."/>
            <person name="Gujja S."/>
            <person name="Heiman D."/>
            <person name="Howarth C."/>
            <person name="Larson L."/>
            <person name="Lui A."/>
            <person name="MacDonald P.J.P."/>
            <person name="Mehta T."/>
            <person name="Montmayeur A."/>
            <person name="Murphy C."/>
            <person name="Neiman D."/>
            <person name="Pearson M."/>
            <person name="Priest M."/>
            <person name="Roberts A."/>
            <person name="Saif S."/>
            <person name="Shea T."/>
            <person name="Shenoy N."/>
            <person name="Sisk P."/>
            <person name="Stolte C."/>
            <person name="Sykes S."/>
            <person name="Yandava C."/>
            <person name="Wortman J."/>
            <person name="Nusbaum C."/>
            <person name="Birren B."/>
        </authorList>
    </citation>
    <scope>NUCLEOTIDE SEQUENCE</scope>
    <source>
        <strain evidence="3">R3-111a-1</strain>
    </source>
</reference>
<dbReference type="InterPro" id="IPR005036">
    <property type="entry name" value="CBM21_dom"/>
</dbReference>
<dbReference type="GO" id="GO:0008157">
    <property type="term" value="F:protein phosphatase 1 binding"/>
    <property type="evidence" value="ECO:0007669"/>
    <property type="project" value="TreeGrafter"/>
</dbReference>
<dbReference type="GO" id="GO:0000164">
    <property type="term" value="C:protein phosphatase type 1 complex"/>
    <property type="evidence" value="ECO:0007669"/>
    <property type="project" value="TreeGrafter"/>
</dbReference>
<reference evidence="4" key="5">
    <citation type="submission" date="2018-04" db="UniProtKB">
        <authorList>
            <consortium name="EnsemblFungi"/>
        </authorList>
    </citation>
    <scope>IDENTIFICATION</scope>
    <source>
        <strain evidence="4">R3-111a-1</strain>
    </source>
</reference>
<dbReference type="PANTHER" id="PTHR12307">
    <property type="entry name" value="PROTEIN PHOSPHATASE 1 REGULATORY SUBUNIT"/>
    <property type="match status" value="1"/>
</dbReference>
<dbReference type="STRING" id="644352.J3PGS4"/>
<dbReference type="PANTHER" id="PTHR12307:SF36">
    <property type="entry name" value="GLYCOGEN-BINDING SUBUNIT 76A"/>
    <property type="match status" value="1"/>
</dbReference>
<dbReference type="EnsemblFungi" id="EJT69820">
    <property type="protein sequence ID" value="EJT69820"/>
    <property type="gene ID" value="GGTG_12703"/>
</dbReference>
<dbReference type="eggNOG" id="KOG3986">
    <property type="taxonomic scope" value="Eukaryota"/>
</dbReference>
<dbReference type="HOGENOM" id="CLU_012287_0_0_1"/>
<dbReference type="VEuPathDB" id="FungiDB:GGTG_12703"/>
<dbReference type="Pfam" id="PF03370">
    <property type="entry name" value="CBM_21"/>
    <property type="match status" value="1"/>
</dbReference>
<keyword evidence="5" id="KW-1185">Reference proteome</keyword>
<feature type="region of interest" description="Disordered" evidence="1">
    <location>
        <begin position="280"/>
        <end position="312"/>
    </location>
</feature>
<dbReference type="GeneID" id="20353161"/>
<feature type="region of interest" description="Disordered" evidence="1">
    <location>
        <begin position="451"/>
        <end position="489"/>
    </location>
</feature>
<gene>
    <name evidence="4" type="primary">20353161</name>
    <name evidence="3" type="ORF">GGTG_12703</name>
</gene>
<dbReference type="GO" id="GO:0005979">
    <property type="term" value="P:regulation of glycogen biosynthetic process"/>
    <property type="evidence" value="ECO:0007669"/>
    <property type="project" value="TreeGrafter"/>
</dbReference>
<reference evidence="3" key="2">
    <citation type="submission" date="2010-07" db="EMBL/GenBank/DDBJ databases">
        <authorList>
            <consortium name="The Broad Institute Genome Sequencing Platform"/>
            <consortium name="Broad Institute Genome Sequencing Center for Infectious Disease"/>
            <person name="Ma L.-J."/>
            <person name="Dead R."/>
            <person name="Young S."/>
            <person name="Zeng Q."/>
            <person name="Koehrsen M."/>
            <person name="Alvarado L."/>
            <person name="Berlin A."/>
            <person name="Chapman S.B."/>
            <person name="Chen Z."/>
            <person name="Freedman E."/>
            <person name="Gellesch M."/>
            <person name="Goldberg J."/>
            <person name="Griggs A."/>
            <person name="Gujja S."/>
            <person name="Heilman E.R."/>
            <person name="Heiman D."/>
            <person name="Hepburn T."/>
            <person name="Howarth C."/>
            <person name="Jen D."/>
            <person name="Larson L."/>
            <person name="Mehta T."/>
            <person name="Neiman D."/>
            <person name="Pearson M."/>
            <person name="Roberts A."/>
            <person name="Saif S."/>
            <person name="Shea T."/>
            <person name="Shenoy N."/>
            <person name="Sisk P."/>
            <person name="Stolte C."/>
            <person name="Sykes S."/>
            <person name="Walk T."/>
            <person name="White J."/>
            <person name="Yandava C."/>
            <person name="Haas B."/>
            <person name="Nusbaum C."/>
            <person name="Birren B."/>
        </authorList>
    </citation>
    <scope>NUCLEOTIDE SEQUENCE</scope>
    <source>
        <strain evidence="3">R3-111a-1</strain>
    </source>
</reference>
<feature type="region of interest" description="Disordered" evidence="1">
    <location>
        <begin position="1"/>
        <end position="124"/>
    </location>
</feature>
<dbReference type="InterPro" id="IPR050782">
    <property type="entry name" value="PP1_regulatory_subunit_3"/>
</dbReference>
<feature type="compositionally biased region" description="Low complexity" evidence="1">
    <location>
        <begin position="732"/>
        <end position="751"/>
    </location>
</feature>
<evidence type="ECO:0000313" key="4">
    <source>
        <dbReference type="EnsemblFungi" id="EJT69820"/>
    </source>
</evidence>
<dbReference type="InterPro" id="IPR038175">
    <property type="entry name" value="CBM21_dom_sf"/>
</dbReference>
<dbReference type="PROSITE" id="PS51159">
    <property type="entry name" value="CBM21"/>
    <property type="match status" value="1"/>
</dbReference>
<reference evidence="5" key="1">
    <citation type="submission" date="2010-07" db="EMBL/GenBank/DDBJ databases">
        <title>The genome sequence of Gaeumannomyces graminis var. tritici strain R3-111a-1.</title>
        <authorList>
            <consortium name="The Broad Institute Genome Sequencing Platform"/>
            <person name="Ma L.-J."/>
            <person name="Dead R."/>
            <person name="Young S."/>
            <person name="Zeng Q."/>
            <person name="Koehrsen M."/>
            <person name="Alvarado L."/>
            <person name="Berlin A."/>
            <person name="Chapman S.B."/>
            <person name="Chen Z."/>
            <person name="Freedman E."/>
            <person name="Gellesch M."/>
            <person name="Goldberg J."/>
            <person name="Griggs A."/>
            <person name="Gujja S."/>
            <person name="Heilman E.R."/>
            <person name="Heiman D."/>
            <person name="Hepburn T."/>
            <person name="Howarth C."/>
            <person name="Jen D."/>
            <person name="Larson L."/>
            <person name="Mehta T."/>
            <person name="Neiman D."/>
            <person name="Pearson M."/>
            <person name="Roberts A."/>
            <person name="Saif S."/>
            <person name="Shea T."/>
            <person name="Shenoy N."/>
            <person name="Sisk P."/>
            <person name="Stolte C."/>
            <person name="Sykes S."/>
            <person name="Walk T."/>
            <person name="White J."/>
            <person name="Yandava C."/>
            <person name="Haas B."/>
            <person name="Nusbaum C."/>
            <person name="Birren B."/>
        </authorList>
    </citation>
    <scope>NUCLEOTIDE SEQUENCE [LARGE SCALE GENOMIC DNA]</scope>
    <source>
        <strain evidence="5">R3-111a-1</strain>
    </source>
</reference>
<name>J3PGS4_GAET3</name>
<feature type="region of interest" description="Disordered" evidence="1">
    <location>
        <begin position="562"/>
        <end position="627"/>
    </location>
</feature>
<evidence type="ECO:0000313" key="5">
    <source>
        <dbReference type="Proteomes" id="UP000006039"/>
    </source>
</evidence>
<feature type="domain" description="CBM21" evidence="2">
    <location>
        <begin position="327"/>
        <end position="441"/>
    </location>
</feature>
<feature type="compositionally biased region" description="Polar residues" evidence="1">
    <location>
        <begin position="283"/>
        <end position="293"/>
    </location>
</feature>
<organism evidence="3">
    <name type="scientific">Gaeumannomyces tritici (strain R3-111a-1)</name>
    <name type="common">Wheat and barley take-all root rot fungus</name>
    <name type="synonym">Gaeumannomyces graminis var. tritici</name>
    <dbReference type="NCBI Taxonomy" id="644352"/>
    <lineage>
        <taxon>Eukaryota</taxon>
        <taxon>Fungi</taxon>
        <taxon>Dikarya</taxon>
        <taxon>Ascomycota</taxon>
        <taxon>Pezizomycotina</taxon>
        <taxon>Sordariomycetes</taxon>
        <taxon>Sordariomycetidae</taxon>
        <taxon>Magnaporthales</taxon>
        <taxon>Magnaporthaceae</taxon>
        <taxon>Gaeumannomyces</taxon>
    </lineage>
</organism>
<feature type="region of interest" description="Disordered" evidence="1">
    <location>
        <begin position="725"/>
        <end position="781"/>
    </location>
</feature>
<feature type="compositionally biased region" description="Polar residues" evidence="1">
    <location>
        <begin position="302"/>
        <end position="311"/>
    </location>
</feature>
<feature type="compositionally biased region" description="Low complexity" evidence="1">
    <location>
        <begin position="612"/>
        <end position="621"/>
    </location>
</feature>
<reference evidence="4" key="4">
    <citation type="journal article" date="2015" name="G3 (Bethesda)">
        <title>Genome sequences of three phytopathogenic species of the Magnaporthaceae family of fungi.</title>
        <authorList>
            <person name="Okagaki L.H."/>
            <person name="Nunes C.C."/>
            <person name="Sailsbery J."/>
            <person name="Clay B."/>
            <person name="Brown D."/>
            <person name="John T."/>
            <person name="Oh Y."/>
            <person name="Young N."/>
            <person name="Fitzgerald M."/>
            <person name="Haas B.J."/>
            <person name="Zeng Q."/>
            <person name="Young S."/>
            <person name="Adiconis X."/>
            <person name="Fan L."/>
            <person name="Levin J.Z."/>
            <person name="Mitchell T.K."/>
            <person name="Okubara P.A."/>
            <person name="Farman M.L."/>
            <person name="Kohn L.M."/>
            <person name="Birren B."/>
            <person name="Ma L.-J."/>
            <person name="Dean R.A."/>
        </authorList>
    </citation>
    <scope>NUCLEOTIDE SEQUENCE</scope>
    <source>
        <strain evidence="4">R3-111a-1</strain>
    </source>
</reference>
<dbReference type="OrthoDB" id="1881at2759"/>